<accession>A0AAW5JKU6</accession>
<feature type="transmembrane region" description="Helical" evidence="6">
    <location>
        <begin position="17"/>
        <end position="36"/>
    </location>
</feature>
<evidence type="ECO:0000256" key="4">
    <source>
        <dbReference type="ARBA" id="ARBA00022989"/>
    </source>
</evidence>
<reference evidence="9" key="2">
    <citation type="submission" date="2022-06" db="EMBL/GenBank/DDBJ databases">
        <title>Isolation of gut microbiota from human fecal samples.</title>
        <authorList>
            <person name="Pamer E.G."/>
            <person name="Barat B."/>
            <person name="Waligurski E."/>
            <person name="Medina S."/>
            <person name="Paddock L."/>
            <person name="Mostad J."/>
        </authorList>
    </citation>
    <scope>NUCLEOTIDE SEQUENCE</scope>
    <source>
        <strain evidence="9">DFI.9.91</strain>
    </source>
</reference>
<evidence type="ECO:0000313" key="8">
    <source>
        <dbReference type="EMBL" id="MCG4528809.1"/>
    </source>
</evidence>
<feature type="transmembrane region" description="Helical" evidence="6">
    <location>
        <begin position="41"/>
        <end position="58"/>
    </location>
</feature>
<keyword evidence="10" id="KW-1185">Reference proteome</keyword>
<dbReference type="Proteomes" id="UP001204562">
    <property type="component" value="Unassembled WGS sequence"/>
</dbReference>
<reference evidence="8 10" key="1">
    <citation type="submission" date="2022-01" db="EMBL/GenBank/DDBJ databases">
        <title>Collection of gut derived symbiotic bacterial strains cultured from healthy donors.</title>
        <authorList>
            <person name="Lin H."/>
            <person name="Kohout C."/>
            <person name="Waligurski E."/>
            <person name="Pamer E.G."/>
        </authorList>
    </citation>
    <scope>NUCLEOTIDE SEQUENCE [LARGE SCALE GENOMIC DNA]</scope>
    <source>
        <strain evidence="8 10">DFI.3.7</strain>
    </source>
</reference>
<feature type="transmembrane region" description="Helical" evidence="6">
    <location>
        <begin position="164"/>
        <end position="188"/>
    </location>
</feature>
<dbReference type="Pfam" id="PF03553">
    <property type="entry name" value="Na_H_antiporter"/>
    <property type="match status" value="1"/>
</dbReference>
<feature type="transmembrane region" description="Helical" evidence="6">
    <location>
        <begin position="273"/>
        <end position="291"/>
    </location>
</feature>
<comment type="subcellular location">
    <subcellularLocation>
        <location evidence="1">Cell membrane</location>
        <topology evidence="1">Multi-pass membrane protein</topology>
    </subcellularLocation>
</comment>
<keyword evidence="5 6" id="KW-0472">Membrane</keyword>
<evidence type="ECO:0000259" key="7">
    <source>
        <dbReference type="Pfam" id="PF03553"/>
    </source>
</evidence>
<evidence type="ECO:0000256" key="5">
    <source>
        <dbReference type="ARBA" id="ARBA00023136"/>
    </source>
</evidence>
<dbReference type="Proteomes" id="UP001200313">
    <property type="component" value="Unassembled WGS sequence"/>
</dbReference>
<feature type="transmembrane region" description="Helical" evidence="6">
    <location>
        <begin position="83"/>
        <end position="101"/>
    </location>
</feature>
<evidence type="ECO:0000313" key="9">
    <source>
        <dbReference type="EMBL" id="MCQ4770462.1"/>
    </source>
</evidence>
<dbReference type="EMBL" id="JAKNJB010000045">
    <property type="protein sequence ID" value="MCG4528809.1"/>
    <property type="molecule type" value="Genomic_DNA"/>
</dbReference>
<feature type="transmembrane region" description="Helical" evidence="6">
    <location>
        <begin position="311"/>
        <end position="330"/>
    </location>
</feature>
<keyword evidence="4 6" id="KW-1133">Transmembrane helix</keyword>
<feature type="transmembrane region" description="Helical" evidence="6">
    <location>
        <begin position="499"/>
        <end position="516"/>
    </location>
</feature>
<dbReference type="GO" id="GO:0005886">
    <property type="term" value="C:plasma membrane"/>
    <property type="evidence" value="ECO:0007669"/>
    <property type="project" value="UniProtKB-SubCell"/>
</dbReference>
<evidence type="ECO:0000256" key="2">
    <source>
        <dbReference type="ARBA" id="ARBA00022475"/>
    </source>
</evidence>
<feature type="transmembrane region" description="Helical" evidence="6">
    <location>
        <begin position="474"/>
        <end position="493"/>
    </location>
</feature>
<dbReference type="EMBL" id="JANFYS010000015">
    <property type="protein sequence ID" value="MCQ4770462.1"/>
    <property type="molecule type" value="Genomic_DNA"/>
</dbReference>
<feature type="transmembrane region" description="Helical" evidence="6">
    <location>
        <begin position="208"/>
        <end position="227"/>
    </location>
</feature>
<feature type="transmembrane region" description="Helical" evidence="6">
    <location>
        <begin position="351"/>
        <end position="373"/>
    </location>
</feature>
<organism evidence="9 11">
    <name type="scientific">Intestinimonas massiliensis</name>
    <name type="common">ex Afouda et al. 2020</name>
    <dbReference type="NCBI Taxonomy" id="1673721"/>
    <lineage>
        <taxon>Bacteria</taxon>
        <taxon>Bacillati</taxon>
        <taxon>Bacillota</taxon>
        <taxon>Clostridia</taxon>
        <taxon>Eubacteriales</taxon>
        <taxon>Intestinimonas</taxon>
    </lineage>
</organism>
<evidence type="ECO:0000256" key="1">
    <source>
        <dbReference type="ARBA" id="ARBA00004651"/>
    </source>
</evidence>
<dbReference type="InterPro" id="IPR018461">
    <property type="entry name" value="Na/H_Antiport_NhaC-like_C"/>
</dbReference>
<name>A0AAW5JKU6_9FIRM</name>
<evidence type="ECO:0000313" key="10">
    <source>
        <dbReference type="Proteomes" id="UP001200313"/>
    </source>
</evidence>
<proteinExistence type="predicted"/>
<sequence length="530" mass="56426">MMTVAFAEGEAEYVSNFYASPLSLLPPVIAIILALITKEVYSSLFVGILVGGLLYANFNPELTIMTMFFNEDGGMIYKISDSWNAGILVFLVILGIMVALMNKAGGSTAFGNWAKDHIKTRVGGQLSTMLLGVLIFVDDYFNCLTVGSVMLPVTDGHRVSRAKLAYLIDATAAPICIIAPISSWAAAVTGSVPEDSGINGFAMFLQTIPNNLYALLTIVMCLTLAIGKFDYGPMKIHEDNARDKNDLFTTPDRPYGEGLGDVKPNANGKVIDLVLPVVVLIFCCIMGMVYTGGFFDGESFIDAFAGSDASMGLVLGSVITLILTFIYYMIRRVMTFQEFTECIPDGFKQMVPAILILTFAWTLSGMTGLLGGATFVENLVANAAPGMKAMLPAIVFLVCVGLAFATGTSWGTFGIMIPIVLPLFPMGSDMMVTSIAACLAGAVCGDHCSPISDTTIMASAGARCNHVNHVATQLPYALTVAAVCFVGYIIAGLTNGNTWITLIISLVLLEVVLFALKSISSKKDEAAVVK</sequence>
<evidence type="ECO:0000313" key="11">
    <source>
        <dbReference type="Proteomes" id="UP001204562"/>
    </source>
</evidence>
<evidence type="ECO:0000256" key="6">
    <source>
        <dbReference type="SAM" id="Phobius"/>
    </source>
</evidence>
<gene>
    <name evidence="8" type="ORF">L0P79_17345</name>
    <name evidence="9" type="ORF">NE579_08295</name>
</gene>
<feature type="transmembrane region" description="Helical" evidence="6">
    <location>
        <begin position="393"/>
        <end position="421"/>
    </location>
</feature>
<comment type="caution">
    <text evidence="9">The sequence shown here is derived from an EMBL/GenBank/DDBJ whole genome shotgun (WGS) entry which is preliminary data.</text>
</comment>
<dbReference type="AlphaFoldDB" id="A0AAW5JKU6"/>
<dbReference type="PANTHER" id="PTHR43478">
    <property type="entry name" value="NA+/H+ ANTIPORTER-RELATED"/>
    <property type="match status" value="1"/>
</dbReference>
<keyword evidence="2" id="KW-1003">Cell membrane</keyword>
<keyword evidence="3 6" id="KW-0812">Transmembrane</keyword>
<evidence type="ECO:0000256" key="3">
    <source>
        <dbReference type="ARBA" id="ARBA00022692"/>
    </source>
</evidence>
<protein>
    <submittedName>
        <fullName evidence="9">Na+/H+ antiporter NhaC family protein</fullName>
    </submittedName>
</protein>
<feature type="domain" description="Na+/H+ antiporter NhaC-like C-terminal" evidence="7">
    <location>
        <begin position="176"/>
        <end position="493"/>
    </location>
</feature>
<dbReference type="PANTHER" id="PTHR43478:SF1">
    <property type="entry name" value="NA+_H+ ANTIPORTER NHAC-LIKE C-TERMINAL DOMAIN-CONTAINING PROTEIN"/>
    <property type="match status" value="1"/>
</dbReference>